<accession>S9UAV6</accession>
<dbReference type="InterPro" id="IPR005139">
    <property type="entry name" value="PCRF"/>
</dbReference>
<name>S9UAV6_9TRYP</name>
<comment type="similarity">
    <text evidence="1">Belongs to the prokaryotic/mitochondrial release factor family.</text>
</comment>
<comment type="caution">
    <text evidence="5">The sequence shown here is derived from an EMBL/GenBank/DDBJ whole genome shotgun (WGS) entry which is preliminary data.</text>
</comment>
<keyword evidence="2" id="KW-0488">Methylation</keyword>
<dbReference type="AlphaFoldDB" id="S9UAV6"/>
<dbReference type="Gene3D" id="3.30.70.1660">
    <property type="match status" value="1"/>
</dbReference>
<gene>
    <name evidence="5" type="ORF">STCU_05411</name>
</gene>
<feature type="domain" description="Peptide chain release factor" evidence="4">
    <location>
        <begin position="130"/>
        <end position="257"/>
    </location>
</feature>
<evidence type="ECO:0000259" key="4">
    <source>
        <dbReference type="SMART" id="SM00937"/>
    </source>
</evidence>
<dbReference type="SMART" id="SM00937">
    <property type="entry name" value="PCRF"/>
    <property type="match status" value="1"/>
</dbReference>
<dbReference type="EMBL" id="ATMH01005411">
    <property type="protein sequence ID" value="EPY27927.1"/>
    <property type="molecule type" value="Genomic_DNA"/>
</dbReference>
<dbReference type="FunFam" id="3.30.160.20:FF:000115">
    <property type="entry name" value="Peptide chain release factor 1"/>
    <property type="match status" value="1"/>
</dbReference>
<reference evidence="5 6" key="1">
    <citation type="journal article" date="2013" name="PLoS ONE">
        <title>Predicting the Proteins of Angomonas deanei, Strigomonas culicis and Their Respective Endosymbionts Reveals New Aspects of the Trypanosomatidae Family.</title>
        <authorList>
            <person name="Motta M.C."/>
            <person name="Martins A.C."/>
            <person name="de Souza S.S."/>
            <person name="Catta-Preta C.M."/>
            <person name="Silva R."/>
            <person name="Klein C.C."/>
            <person name="de Almeida L.G."/>
            <person name="de Lima Cunha O."/>
            <person name="Ciapina L.P."/>
            <person name="Brocchi M."/>
            <person name="Colabardini A.C."/>
            <person name="de Araujo Lima B."/>
            <person name="Machado C.R."/>
            <person name="de Almeida Soares C.M."/>
            <person name="Probst C.M."/>
            <person name="de Menezes C.B."/>
            <person name="Thompson C.E."/>
            <person name="Bartholomeu D.C."/>
            <person name="Gradia D.F."/>
            <person name="Pavoni D.P."/>
            <person name="Grisard E.C."/>
            <person name="Fantinatti-Garboggini F."/>
            <person name="Marchini F.K."/>
            <person name="Rodrigues-Luiz G.F."/>
            <person name="Wagner G."/>
            <person name="Goldman G.H."/>
            <person name="Fietto J.L."/>
            <person name="Elias M.C."/>
            <person name="Goldman M.H."/>
            <person name="Sagot M.F."/>
            <person name="Pereira M."/>
            <person name="Stoco P.H."/>
            <person name="de Mendonca-Neto R.P."/>
            <person name="Teixeira S.M."/>
            <person name="Maciel T.E."/>
            <person name="de Oliveira Mendes T.A."/>
            <person name="Urmenyi T.P."/>
            <person name="de Souza W."/>
            <person name="Schenkman S."/>
            <person name="de Vasconcelos A.T."/>
        </authorList>
    </citation>
    <scope>NUCLEOTIDE SEQUENCE [LARGE SCALE GENOMIC DNA]</scope>
</reference>
<dbReference type="Pfam" id="PF03462">
    <property type="entry name" value="PCRF"/>
    <property type="match status" value="1"/>
</dbReference>
<evidence type="ECO:0000313" key="5">
    <source>
        <dbReference type="EMBL" id="EPY27927.1"/>
    </source>
</evidence>
<dbReference type="GO" id="GO:0003747">
    <property type="term" value="F:translation release factor activity"/>
    <property type="evidence" value="ECO:0007669"/>
    <property type="project" value="InterPro"/>
</dbReference>
<dbReference type="Pfam" id="PF00472">
    <property type="entry name" value="RF-1"/>
    <property type="match status" value="1"/>
</dbReference>
<keyword evidence="6" id="KW-1185">Reference proteome</keyword>
<dbReference type="InterPro" id="IPR000352">
    <property type="entry name" value="Pep_chain_release_fac_I"/>
</dbReference>
<evidence type="ECO:0000256" key="1">
    <source>
        <dbReference type="ARBA" id="ARBA00010835"/>
    </source>
</evidence>
<dbReference type="SUPFAM" id="SSF75620">
    <property type="entry name" value="Release factor"/>
    <property type="match status" value="1"/>
</dbReference>
<keyword evidence="3" id="KW-0648">Protein biosynthesis</keyword>
<evidence type="ECO:0000256" key="2">
    <source>
        <dbReference type="ARBA" id="ARBA00022481"/>
    </source>
</evidence>
<dbReference type="GO" id="GO:0005737">
    <property type="term" value="C:cytoplasm"/>
    <property type="evidence" value="ECO:0007669"/>
    <property type="project" value="UniProtKB-ARBA"/>
</dbReference>
<dbReference type="InterPro" id="IPR045853">
    <property type="entry name" value="Pep_chain_release_fac_I_sf"/>
</dbReference>
<dbReference type="Gene3D" id="3.30.160.20">
    <property type="match status" value="1"/>
</dbReference>
<protein>
    <submittedName>
        <fullName evidence="5">Peptide chain release factor 1</fullName>
    </submittedName>
</protein>
<dbReference type="PANTHER" id="PTHR43804:SF7">
    <property type="entry name" value="LD18447P"/>
    <property type="match status" value="1"/>
</dbReference>
<sequence>MRSLFARTSLLRFGAGETTGGVKKVVVNKIDYSNWVLQPPTRLLLDPIHHPLVVEYFLRLHEKDLSVQKWQETVPQKGLTNKVDGSPFDMVRWNTNYRDELDVAGKLSSVLKELDDTLSLQTQMEQRKKDSTLSDTDEELLEMAREDVDVILEKVRLLDDEVRVLMERRLRSEDVVGSSSKTWTCTVAGKAGGEEAGLFASELAEMFKAYAKEFREMRVSSGEDADQEASGTGEGTVSGTFKFQLTGNDVYRNFHHEIGVHKVQRVPVTDAAGKMQTSTAVFTMMPVLDPVAVNVHESDCKIDFVRGSGPGGQGMQSSSNCVVLTHKPTGISVKCHQSRSALGNKELALQMVAQQILAQKVREQHSSLHAAWSSQWSSGERSDKMRTYNYPQNRVTDHRLGKDYSLSTFMERGSGLVGLHDEFNDINDREQLCSVLLKHIKNEFGSTV</sequence>
<organism evidence="5 6">
    <name type="scientific">Strigomonas culicis</name>
    <dbReference type="NCBI Taxonomy" id="28005"/>
    <lineage>
        <taxon>Eukaryota</taxon>
        <taxon>Discoba</taxon>
        <taxon>Euglenozoa</taxon>
        <taxon>Kinetoplastea</taxon>
        <taxon>Metakinetoplastina</taxon>
        <taxon>Trypanosomatida</taxon>
        <taxon>Trypanosomatidae</taxon>
        <taxon>Strigomonadinae</taxon>
        <taxon>Strigomonas</taxon>
    </lineage>
</organism>
<proteinExistence type="inferred from homology"/>
<dbReference type="Proteomes" id="UP000015354">
    <property type="component" value="Unassembled WGS sequence"/>
</dbReference>
<dbReference type="OrthoDB" id="2019491at2759"/>
<dbReference type="PANTHER" id="PTHR43804">
    <property type="entry name" value="LD18447P"/>
    <property type="match status" value="1"/>
</dbReference>
<dbReference type="InterPro" id="IPR050057">
    <property type="entry name" value="Prokaryotic/Mito_RF"/>
</dbReference>
<evidence type="ECO:0000313" key="6">
    <source>
        <dbReference type="Proteomes" id="UP000015354"/>
    </source>
</evidence>
<evidence type="ECO:0000256" key="3">
    <source>
        <dbReference type="ARBA" id="ARBA00022917"/>
    </source>
</evidence>